<dbReference type="EMBL" id="AY648941">
    <property type="protein sequence ID" value="AAV40847.1"/>
    <property type="molecule type" value="Genomic_DNA"/>
</dbReference>
<keyword evidence="12 17" id="KW-0520">NAD</keyword>
<reference evidence="19" key="2">
    <citation type="submission" date="2004-10" db="EMBL/GenBank/DDBJ databases">
        <title>Partial sequence of the mitochondrion of Vasdavidius concursus.</title>
        <authorList>
            <person name="Thao M.L."/>
            <person name="Baumann P."/>
        </authorList>
    </citation>
    <scope>NUCLEOTIDE SEQUENCE</scope>
</reference>
<evidence type="ECO:0000256" key="2">
    <source>
        <dbReference type="ARBA" id="ARBA00004225"/>
    </source>
</evidence>
<dbReference type="GO" id="GO:0048039">
    <property type="term" value="F:ubiquinone binding"/>
    <property type="evidence" value="ECO:0007669"/>
    <property type="project" value="TreeGrafter"/>
</dbReference>
<feature type="transmembrane region" description="Helical" evidence="17">
    <location>
        <begin position="325"/>
        <end position="343"/>
    </location>
</feature>
<dbReference type="GO" id="GO:0031966">
    <property type="term" value="C:mitochondrial membrane"/>
    <property type="evidence" value="ECO:0007669"/>
    <property type="project" value="UniProtKB-SubCell"/>
</dbReference>
<keyword evidence="14 17" id="KW-0496">Mitochondrion</keyword>
<feature type="transmembrane region" description="Helical" evidence="17">
    <location>
        <begin position="283"/>
        <end position="304"/>
    </location>
</feature>
<evidence type="ECO:0000256" key="10">
    <source>
        <dbReference type="ARBA" id="ARBA00022982"/>
    </source>
</evidence>
<evidence type="ECO:0000256" key="15">
    <source>
        <dbReference type="ARBA" id="ARBA00023136"/>
    </source>
</evidence>
<organism evidence="19">
    <name type="scientific">Vasdavidius concursus</name>
    <dbReference type="NCBI Taxonomy" id="290153"/>
    <lineage>
        <taxon>Eukaryota</taxon>
        <taxon>Metazoa</taxon>
        <taxon>Ecdysozoa</taxon>
        <taxon>Arthropoda</taxon>
        <taxon>Hexapoda</taxon>
        <taxon>Insecta</taxon>
        <taxon>Pterygota</taxon>
        <taxon>Neoptera</taxon>
        <taxon>Paraneoptera</taxon>
        <taxon>Hemiptera</taxon>
        <taxon>Sternorrhyncha</taxon>
        <taxon>Aleyrodoidea</taxon>
        <taxon>Aleyrodidae</taxon>
        <taxon>Aleyrodinae</taxon>
        <taxon>Vasdavidius</taxon>
    </lineage>
</organism>
<keyword evidence="13 17" id="KW-0830">Ubiquinone</keyword>
<comment type="subcellular location">
    <subcellularLocation>
        <location evidence="2 17">Mitochondrion membrane</location>
        <topology evidence="2 17">Multi-pass membrane protein</topology>
    </subcellularLocation>
</comment>
<dbReference type="InterPro" id="IPR003918">
    <property type="entry name" value="NADH_UbQ_OxRdtase"/>
</dbReference>
<feature type="domain" description="NADH:quinone oxidoreductase/Mrp antiporter transmembrane" evidence="18">
    <location>
        <begin position="95"/>
        <end position="366"/>
    </location>
</feature>
<dbReference type="PANTHER" id="PTHR43507">
    <property type="entry name" value="NADH-UBIQUINONE OXIDOREDUCTASE CHAIN 4"/>
    <property type="match status" value="1"/>
</dbReference>
<feature type="transmembrane region" description="Helical" evidence="17">
    <location>
        <begin position="363"/>
        <end position="382"/>
    </location>
</feature>
<keyword evidence="8 17" id="KW-0812">Transmembrane</keyword>
<feature type="transmembrane region" description="Helical" evidence="17">
    <location>
        <begin position="100"/>
        <end position="119"/>
    </location>
</feature>
<keyword evidence="11 17" id="KW-1133">Transmembrane helix</keyword>
<evidence type="ECO:0000256" key="16">
    <source>
        <dbReference type="ARBA" id="ARBA00049551"/>
    </source>
</evidence>
<evidence type="ECO:0000259" key="18">
    <source>
        <dbReference type="Pfam" id="PF00361"/>
    </source>
</evidence>
<feature type="transmembrane region" description="Helical" evidence="17">
    <location>
        <begin position="255"/>
        <end position="277"/>
    </location>
</feature>
<dbReference type="GO" id="GO:0042773">
    <property type="term" value="P:ATP synthesis coupled electron transport"/>
    <property type="evidence" value="ECO:0007669"/>
    <property type="project" value="InterPro"/>
</dbReference>
<geneLocation type="mitochondrion" evidence="19"/>
<evidence type="ECO:0000256" key="13">
    <source>
        <dbReference type="ARBA" id="ARBA00023075"/>
    </source>
</evidence>
<dbReference type="PANTHER" id="PTHR43507:SF20">
    <property type="entry name" value="NADH-UBIQUINONE OXIDOREDUCTASE CHAIN 4"/>
    <property type="match status" value="1"/>
</dbReference>
<evidence type="ECO:0000256" key="17">
    <source>
        <dbReference type="RuleBase" id="RU003297"/>
    </source>
</evidence>
<feature type="transmembrane region" description="Helical" evidence="17">
    <location>
        <begin position="199"/>
        <end position="218"/>
    </location>
</feature>
<keyword evidence="15 17" id="KW-0472">Membrane</keyword>
<keyword evidence="7 17" id="KW-0679">Respiratory chain</keyword>
<dbReference type="Pfam" id="PF00361">
    <property type="entry name" value="Proton_antipo_M"/>
    <property type="match status" value="1"/>
</dbReference>
<evidence type="ECO:0000313" key="19">
    <source>
        <dbReference type="EMBL" id="AAV40847.1"/>
    </source>
</evidence>
<feature type="transmembrane region" description="Helical" evidence="17">
    <location>
        <begin position="50"/>
        <end position="69"/>
    </location>
</feature>
<feature type="transmembrane region" description="Helical" evidence="17">
    <location>
        <begin position="126"/>
        <end position="146"/>
    </location>
</feature>
<keyword evidence="10 17" id="KW-0249">Electron transport</keyword>
<name>Q5URQ0_9HEMI</name>
<keyword evidence="6 17" id="KW-0813">Transport</keyword>
<feature type="transmembrane region" description="Helical" evidence="17">
    <location>
        <begin position="76"/>
        <end position="94"/>
    </location>
</feature>
<evidence type="ECO:0000256" key="12">
    <source>
        <dbReference type="ARBA" id="ARBA00023027"/>
    </source>
</evidence>
<evidence type="ECO:0000256" key="7">
    <source>
        <dbReference type="ARBA" id="ARBA00022660"/>
    </source>
</evidence>
<accession>Q5URQ0</accession>
<feature type="transmembrane region" description="Helical" evidence="17">
    <location>
        <begin position="403"/>
        <end position="422"/>
    </location>
</feature>
<comment type="similarity">
    <text evidence="3 17">Belongs to the complex I subunit 4 family.</text>
</comment>
<feature type="transmembrane region" description="Helical" evidence="17">
    <location>
        <begin position="166"/>
        <end position="187"/>
    </location>
</feature>
<evidence type="ECO:0000256" key="4">
    <source>
        <dbReference type="ARBA" id="ARBA00012944"/>
    </source>
</evidence>
<evidence type="ECO:0000256" key="8">
    <source>
        <dbReference type="ARBA" id="ARBA00022692"/>
    </source>
</evidence>
<protein>
    <recommendedName>
        <fullName evidence="5 17">NADH-ubiquinone oxidoreductase chain 4</fullName>
        <ecNumber evidence="4 17">7.1.1.2</ecNumber>
    </recommendedName>
</protein>
<comment type="function">
    <text evidence="1">Core subunit of the mitochondrial membrane respiratory chain NADH dehydrogenase (Complex I) that is believed to belong to the minimal assembly required for catalysis. Complex I functions in the transfer of electrons from NADH to the respiratory chain. The immediate electron acceptor for the enzyme is believed to be ubiquinone.</text>
</comment>
<dbReference type="EC" id="7.1.1.2" evidence="4 17"/>
<dbReference type="GO" id="GO:0003954">
    <property type="term" value="F:NADH dehydrogenase activity"/>
    <property type="evidence" value="ECO:0007669"/>
    <property type="project" value="TreeGrafter"/>
</dbReference>
<evidence type="ECO:0000256" key="14">
    <source>
        <dbReference type="ARBA" id="ARBA00023128"/>
    </source>
</evidence>
<evidence type="ECO:0000256" key="9">
    <source>
        <dbReference type="ARBA" id="ARBA00022967"/>
    </source>
</evidence>
<evidence type="ECO:0000256" key="5">
    <source>
        <dbReference type="ARBA" id="ARBA00021006"/>
    </source>
</evidence>
<sequence length="426" mass="49442">MLKFIAPNFSILVKLNQFFFSHKAMNLLIFNMSMSSSEMHTMSYVFMGDFMPFWMTNLSMWLMLLLSFVNLKKKNYLSLINSTLMTLILSFYSWSIMSFYILFEISLMMIVMLMILWSYQPERTEAVIFMTIMTSIFSLPFMIMIISNYKNLSFWSTSNWNTSTWVYLSTVMTFMVKMPVYFMHMWLPKAHTEAPVQGSMILAAVMLKLGTYGLTRMSLMTMTFKKNNNLIIFMSIWLITSLSMMCLLQTDLKMLIAYSSVVHMMFTLTSILINQSISVSSMLIMSISHGVTASLMFYLANNMYLKSKSRSLVINKSLMSNNKSFKMLWMIACMMNIPMPPFSGFLSELLSLKVMIDWSSQSIPALFIMLNMTLMFSMFLFTQTTQGKSSNLINTKMNFPTKMKFTAMLHLMTNLIMIKPSIMVMN</sequence>
<dbReference type="AlphaFoldDB" id="Q5URQ0"/>
<feature type="transmembrane region" description="Helical" evidence="17">
    <location>
        <begin position="230"/>
        <end position="248"/>
    </location>
</feature>
<keyword evidence="9" id="KW-1278">Translocase</keyword>
<gene>
    <name evidence="19" type="primary">nd4</name>
</gene>
<dbReference type="InterPro" id="IPR001750">
    <property type="entry name" value="ND/Mrp_TM"/>
</dbReference>
<comment type="function">
    <text evidence="17">Core subunit of the mitochondrial membrane respiratory chain NADH dehydrogenase (Complex I) which catalyzes electron transfer from NADH through the respiratory chain, using ubiquinone as an electron acceptor. Essential for the catalytic activity and assembly of complex I.</text>
</comment>
<evidence type="ECO:0000256" key="11">
    <source>
        <dbReference type="ARBA" id="ARBA00022989"/>
    </source>
</evidence>
<dbReference type="GO" id="GO:0015990">
    <property type="term" value="P:electron transport coupled proton transport"/>
    <property type="evidence" value="ECO:0007669"/>
    <property type="project" value="TreeGrafter"/>
</dbReference>
<proteinExistence type="inferred from homology"/>
<dbReference type="PRINTS" id="PR01437">
    <property type="entry name" value="NUOXDRDTASE4"/>
</dbReference>
<evidence type="ECO:0000256" key="3">
    <source>
        <dbReference type="ARBA" id="ARBA00009025"/>
    </source>
</evidence>
<reference evidence="19" key="1">
    <citation type="journal article" date="2004" name="BMC Evol. Biol.">
        <title>Organization of the mitochondrial genomes of whiteflies, aphids, and psyllids (Hemiptera, Sternorrhyncha).</title>
        <authorList>
            <person name="Thao M.L."/>
            <person name="Baumann L."/>
            <person name="Baumann P."/>
        </authorList>
    </citation>
    <scope>NUCLEOTIDE SEQUENCE</scope>
</reference>
<dbReference type="GO" id="GO:0008137">
    <property type="term" value="F:NADH dehydrogenase (ubiquinone) activity"/>
    <property type="evidence" value="ECO:0007669"/>
    <property type="project" value="UniProtKB-UniRule"/>
</dbReference>
<evidence type="ECO:0000256" key="6">
    <source>
        <dbReference type="ARBA" id="ARBA00022448"/>
    </source>
</evidence>
<evidence type="ECO:0000256" key="1">
    <source>
        <dbReference type="ARBA" id="ARBA00003257"/>
    </source>
</evidence>
<comment type="catalytic activity">
    <reaction evidence="16 17">
        <text>a ubiquinone + NADH + 5 H(+)(in) = a ubiquinol + NAD(+) + 4 H(+)(out)</text>
        <dbReference type="Rhea" id="RHEA:29091"/>
        <dbReference type="Rhea" id="RHEA-COMP:9565"/>
        <dbReference type="Rhea" id="RHEA-COMP:9566"/>
        <dbReference type="ChEBI" id="CHEBI:15378"/>
        <dbReference type="ChEBI" id="CHEBI:16389"/>
        <dbReference type="ChEBI" id="CHEBI:17976"/>
        <dbReference type="ChEBI" id="CHEBI:57540"/>
        <dbReference type="ChEBI" id="CHEBI:57945"/>
        <dbReference type="EC" id="7.1.1.2"/>
    </reaction>
</comment>